<evidence type="ECO:0000313" key="9">
    <source>
        <dbReference type="EMBL" id="CAE4587071.1"/>
    </source>
</evidence>
<evidence type="ECO:0000256" key="6">
    <source>
        <dbReference type="SAM" id="Phobius"/>
    </source>
</evidence>
<dbReference type="GO" id="GO:0005886">
    <property type="term" value="C:plasma membrane"/>
    <property type="evidence" value="ECO:0007669"/>
    <property type="project" value="UniProtKB-SubCell"/>
</dbReference>
<evidence type="ECO:0000259" key="8">
    <source>
        <dbReference type="Pfam" id="PF00892"/>
    </source>
</evidence>
<feature type="transmembrane region" description="Helical" evidence="6">
    <location>
        <begin position="160"/>
        <end position="178"/>
    </location>
</feature>
<feature type="transmembrane region" description="Helical" evidence="6">
    <location>
        <begin position="363"/>
        <end position="384"/>
    </location>
</feature>
<evidence type="ECO:0000256" key="7">
    <source>
        <dbReference type="SAM" id="SignalP"/>
    </source>
</evidence>
<accession>A0A6V2BEU5</accession>
<keyword evidence="2" id="KW-1003">Cell membrane</keyword>
<evidence type="ECO:0000256" key="2">
    <source>
        <dbReference type="ARBA" id="ARBA00022475"/>
    </source>
</evidence>
<feature type="transmembrane region" description="Helical" evidence="6">
    <location>
        <begin position="242"/>
        <end position="261"/>
    </location>
</feature>
<keyword evidence="7" id="KW-0732">Signal</keyword>
<feature type="transmembrane region" description="Helical" evidence="6">
    <location>
        <begin position="396"/>
        <end position="416"/>
    </location>
</feature>
<sequence>MKLLHVVEVLVLLVKVQPTYGFITPSPIKQFPLSTLKERNKFSQPSSSRLFVATTLPETKQKKGLREPNFDENADVVCARGVCTLADEEVVEELCHLVEDTEGNLIGMECVENPAAADRNVFSFDYLWPRALLLGCSLLYGTNFPLGRIMNEALPASATTAGRMLLATVALFPFLLQLKPELRKTAVLGGSFCALGYLSQSIALVDTPAATVAFLGALVVIITPTTSALIDKVPMGWKDAPQTWLAAILCLAGVGALELGGSGLGDVGWGDFWSAMQAVGFGVGFFFTERMMAKEPDQALSITACQVGMTAFWGSIWAVLDGTGVLGNFAGDHGAWLLDETTRSQYSLQGLLYSGFFGGDESLRLVAIAAVWTGLITTAANRVGETTGLGKMKSSEAAVLLATEPLFAALFASFLVGETLGLEDMLGGALIVTACVTTSLKPQDVLNFFGVEDEDEELTLEPAEEGDFQ</sequence>
<organism evidence="9">
    <name type="scientific">Ditylum brightwellii</name>
    <dbReference type="NCBI Taxonomy" id="49249"/>
    <lineage>
        <taxon>Eukaryota</taxon>
        <taxon>Sar</taxon>
        <taxon>Stramenopiles</taxon>
        <taxon>Ochrophyta</taxon>
        <taxon>Bacillariophyta</taxon>
        <taxon>Mediophyceae</taxon>
        <taxon>Lithodesmiophycidae</taxon>
        <taxon>Lithodesmiales</taxon>
        <taxon>Lithodesmiaceae</taxon>
        <taxon>Ditylum</taxon>
    </lineage>
</organism>
<dbReference type="InterPro" id="IPR037185">
    <property type="entry name" value="EmrE-like"/>
</dbReference>
<gene>
    <name evidence="9" type="ORF">DBRI00130_LOCUS4471</name>
    <name evidence="10" type="ORF">DBRI00130_LOCUS4472</name>
</gene>
<dbReference type="PANTHER" id="PTHR42920">
    <property type="entry name" value="OS03G0707200 PROTEIN-RELATED"/>
    <property type="match status" value="1"/>
</dbReference>
<keyword evidence="4 6" id="KW-1133">Transmembrane helix</keyword>
<name>A0A6V2BEU5_9STRA</name>
<evidence type="ECO:0000256" key="3">
    <source>
        <dbReference type="ARBA" id="ARBA00022692"/>
    </source>
</evidence>
<dbReference type="Pfam" id="PF00892">
    <property type="entry name" value="EamA"/>
    <property type="match status" value="2"/>
</dbReference>
<proteinExistence type="predicted"/>
<protein>
    <recommendedName>
        <fullName evidence="8">EamA domain-containing protein</fullName>
    </recommendedName>
</protein>
<dbReference type="InterPro" id="IPR000620">
    <property type="entry name" value="EamA_dom"/>
</dbReference>
<keyword evidence="5 6" id="KW-0472">Membrane</keyword>
<comment type="subcellular location">
    <subcellularLocation>
        <location evidence="1">Cell membrane</location>
        <topology evidence="1">Multi-pass membrane protein</topology>
    </subcellularLocation>
</comment>
<feature type="signal peptide" evidence="7">
    <location>
        <begin position="1"/>
        <end position="21"/>
    </location>
</feature>
<dbReference type="EMBL" id="HBNS01005496">
    <property type="protein sequence ID" value="CAE4587073.1"/>
    <property type="molecule type" value="Transcribed_RNA"/>
</dbReference>
<feature type="transmembrane region" description="Helical" evidence="6">
    <location>
        <begin position="209"/>
        <end position="230"/>
    </location>
</feature>
<dbReference type="SUPFAM" id="SSF103481">
    <property type="entry name" value="Multidrug resistance efflux transporter EmrE"/>
    <property type="match status" value="2"/>
</dbReference>
<dbReference type="PANTHER" id="PTHR42920:SF5">
    <property type="entry name" value="EAMA DOMAIN-CONTAINING PROTEIN"/>
    <property type="match status" value="1"/>
</dbReference>
<evidence type="ECO:0000256" key="4">
    <source>
        <dbReference type="ARBA" id="ARBA00022989"/>
    </source>
</evidence>
<feature type="transmembrane region" description="Helical" evidence="6">
    <location>
        <begin position="267"/>
        <end position="287"/>
    </location>
</feature>
<feature type="domain" description="EamA" evidence="8">
    <location>
        <begin position="269"/>
        <end position="439"/>
    </location>
</feature>
<dbReference type="AlphaFoldDB" id="A0A6V2BEU5"/>
<keyword evidence="3 6" id="KW-0812">Transmembrane</keyword>
<reference evidence="9" key="1">
    <citation type="submission" date="2021-01" db="EMBL/GenBank/DDBJ databases">
        <authorList>
            <person name="Corre E."/>
            <person name="Pelletier E."/>
            <person name="Niang G."/>
            <person name="Scheremetjew M."/>
            <person name="Finn R."/>
            <person name="Kale V."/>
            <person name="Holt S."/>
            <person name="Cochrane G."/>
            <person name="Meng A."/>
            <person name="Brown T."/>
            <person name="Cohen L."/>
        </authorList>
    </citation>
    <scope>NUCLEOTIDE SEQUENCE</scope>
    <source>
        <strain evidence="9">GSO104</strain>
    </source>
</reference>
<feature type="domain" description="EamA" evidence="8">
    <location>
        <begin position="132"/>
        <end position="254"/>
    </location>
</feature>
<dbReference type="InterPro" id="IPR051258">
    <property type="entry name" value="Diverse_Substrate_Transporter"/>
</dbReference>
<feature type="transmembrane region" description="Helical" evidence="6">
    <location>
        <begin position="299"/>
        <end position="320"/>
    </location>
</feature>
<evidence type="ECO:0000256" key="1">
    <source>
        <dbReference type="ARBA" id="ARBA00004651"/>
    </source>
</evidence>
<dbReference type="EMBL" id="HBNS01005495">
    <property type="protein sequence ID" value="CAE4587071.1"/>
    <property type="molecule type" value="Transcribed_RNA"/>
</dbReference>
<feature type="transmembrane region" description="Helical" evidence="6">
    <location>
        <begin position="185"/>
        <end position="203"/>
    </location>
</feature>
<feature type="chain" id="PRO_5036192541" description="EamA domain-containing protein" evidence="7">
    <location>
        <begin position="22"/>
        <end position="469"/>
    </location>
</feature>
<evidence type="ECO:0000313" key="10">
    <source>
        <dbReference type="EMBL" id="CAE4587073.1"/>
    </source>
</evidence>
<evidence type="ECO:0000256" key="5">
    <source>
        <dbReference type="ARBA" id="ARBA00023136"/>
    </source>
</evidence>